<name>M7SYI4_EUTLA</name>
<keyword evidence="3" id="KW-1185">Reference proteome</keyword>
<keyword evidence="1" id="KW-1133">Transmembrane helix</keyword>
<dbReference type="STRING" id="1287681.M7SYI4"/>
<protein>
    <submittedName>
        <fullName evidence="2">Putative sphinganine hydroxylase protein</fullName>
    </submittedName>
</protein>
<dbReference type="OrthoDB" id="408954at2759"/>
<dbReference type="KEGG" id="ela:UCREL1_3594"/>
<reference evidence="3" key="1">
    <citation type="journal article" date="2013" name="Genome Announc.">
        <title>Draft genome sequence of the grapevine dieback fungus Eutypa lata UCR-EL1.</title>
        <authorList>
            <person name="Blanco-Ulate B."/>
            <person name="Rolshausen P.E."/>
            <person name="Cantu D."/>
        </authorList>
    </citation>
    <scope>NUCLEOTIDE SEQUENCE [LARGE SCALE GENOMIC DNA]</scope>
    <source>
        <strain evidence="3">UCR-EL1</strain>
    </source>
</reference>
<evidence type="ECO:0000313" key="2">
    <source>
        <dbReference type="EMBL" id="EMR69387.1"/>
    </source>
</evidence>
<dbReference type="EMBL" id="KB706095">
    <property type="protein sequence ID" value="EMR69387.1"/>
    <property type="molecule type" value="Genomic_DNA"/>
</dbReference>
<dbReference type="InterPro" id="IPR050307">
    <property type="entry name" value="Sterol_Desaturase_Related"/>
</dbReference>
<accession>M7SYI4</accession>
<evidence type="ECO:0000313" key="3">
    <source>
        <dbReference type="Proteomes" id="UP000012174"/>
    </source>
</evidence>
<keyword evidence="1" id="KW-0812">Transmembrane</keyword>
<proteinExistence type="predicted"/>
<evidence type="ECO:0000256" key="1">
    <source>
        <dbReference type="SAM" id="Phobius"/>
    </source>
</evidence>
<dbReference type="OMA" id="WECARNV"/>
<dbReference type="Proteomes" id="UP000012174">
    <property type="component" value="Unassembled WGS sequence"/>
</dbReference>
<keyword evidence="1" id="KW-0472">Membrane</keyword>
<sequence>MGFNWTELDEQGGDEPRLISIIPDAYLSLLIFPLFFWLFSFIFMAFEQVGILQQYRLRTSAEAGKLNKVTPWECARNVLGNQTLELSVSVLAMRLLGPSPLSGFWEASPRWVALAALRLLAVAGLDVDRLAGKRLLLFPSSPPDLQDWLVTCASHLAIPATQLLVALFVADTWQYFAHRFFHTNRFFYSRFYLWVRETADVWLVGWLVSWLTIRFL</sequence>
<organism evidence="2 3">
    <name type="scientific">Eutypa lata (strain UCR-EL1)</name>
    <name type="common">Grapevine dieback disease fungus</name>
    <name type="synonym">Eutypa armeniacae</name>
    <dbReference type="NCBI Taxonomy" id="1287681"/>
    <lineage>
        <taxon>Eukaryota</taxon>
        <taxon>Fungi</taxon>
        <taxon>Dikarya</taxon>
        <taxon>Ascomycota</taxon>
        <taxon>Pezizomycotina</taxon>
        <taxon>Sordariomycetes</taxon>
        <taxon>Xylariomycetidae</taxon>
        <taxon>Xylariales</taxon>
        <taxon>Diatrypaceae</taxon>
        <taxon>Eutypa</taxon>
    </lineage>
</organism>
<dbReference type="AlphaFoldDB" id="M7SYI4"/>
<dbReference type="HOGENOM" id="CLU_1217307_0_0_1"/>
<dbReference type="PANTHER" id="PTHR11863">
    <property type="entry name" value="STEROL DESATURASE"/>
    <property type="match status" value="1"/>
</dbReference>
<gene>
    <name evidence="2" type="ORF">UCREL1_3594</name>
</gene>
<feature type="transmembrane region" description="Helical" evidence="1">
    <location>
        <begin position="25"/>
        <end position="46"/>
    </location>
</feature>